<evidence type="ECO:0000313" key="1">
    <source>
        <dbReference type="EMBL" id="GJC78825.1"/>
    </source>
</evidence>
<keyword evidence="2" id="KW-1185">Reference proteome</keyword>
<dbReference type="EMBL" id="BPPX01000003">
    <property type="protein sequence ID" value="GJC78825.1"/>
    <property type="molecule type" value="Genomic_DNA"/>
</dbReference>
<organism evidence="1 2">
    <name type="scientific">Colletotrichum liriopes</name>
    <dbReference type="NCBI Taxonomy" id="708192"/>
    <lineage>
        <taxon>Eukaryota</taxon>
        <taxon>Fungi</taxon>
        <taxon>Dikarya</taxon>
        <taxon>Ascomycota</taxon>
        <taxon>Pezizomycotina</taxon>
        <taxon>Sordariomycetes</taxon>
        <taxon>Hypocreomycetidae</taxon>
        <taxon>Glomerellales</taxon>
        <taxon>Glomerellaceae</taxon>
        <taxon>Colletotrichum</taxon>
        <taxon>Colletotrichum spaethianum species complex</taxon>
    </lineage>
</organism>
<protein>
    <submittedName>
        <fullName evidence="1">Uncharacterized protein</fullName>
    </submittedName>
</protein>
<accession>A0AA37GDT9</accession>
<comment type="caution">
    <text evidence="1">The sequence shown here is derived from an EMBL/GenBank/DDBJ whole genome shotgun (WGS) entry which is preliminary data.</text>
</comment>
<dbReference type="Proteomes" id="UP001055172">
    <property type="component" value="Unassembled WGS sequence"/>
</dbReference>
<dbReference type="AlphaFoldDB" id="A0AA37GDT9"/>
<reference evidence="1 2" key="1">
    <citation type="submission" date="2021-07" db="EMBL/GenBank/DDBJ databases">
        <title>Genome data of Colletotrichum spaethianum.</title>
        <authorList>
            <person name="Utami Y.D."/>
            <person name="Hiruma K."/>
        </authorList>
    </citation>
    <scope>NUCLEOTIDE SEQUENCE [LARGE SCALE GENOMIC DNA]</scope>
    <source>
        <strain evidence="1 2">MAFF 242679</strain>
    </source>
</reference>
<proteinExistence type="predicted"/>
<name>A0AA37GDT9_9PEZI</name>
<gene>
    <name evidence="1" type="ORF">ColLi_01663</name>
</gene>
<sequence length="83" mass="9423">MAAEEFRPNNTIAHRYAKADVLQKALIDLGFEKKDVIIRANNQDGFKMQLPRVLELKETATILKAFADAKRKAMADETDETDE</sequence>
<evidence type="ECO:0000313" key="2">
    <source>
        <dbReference type="Proteomes" id="UP001055172"/>
    </source>
</evidence>